<comment type="caution">
    <text evidence="2">The sequence shown here is derived from an EMBL/GenBank/DDBJ whole genome shotgun (WGS) entry which is preliminary data.</text>
</comment>
<dbReference type="AlphaFoldDB" id="A0A9X3PNI1"/>
<evidence type="ECO:0000313" key="4">
    <source>
        <dbReference type="Proteomes" id="UP001145799"/>
    </source>
</evidence>
<evidence type="ECO:0000313" key="3">
    <source>
        <dbReference type="EMBL" id="MDR7338256.1"/>
    </source>
</evidence>
<organism evidence="2 4">
    <name type="scientific">Glycomyces lechevalierae</name>
    <dbReference type="NCBI Taxonomy" id="256034"/>
    <lineage>
        <taxon>Bacteria</taxon>
        <taxon>Bacillati</taxon>
        <taxon>Actinomycetota</taxon>
        <taxon>Actinomycetes</taxon>
        <taxon>Glycomycetales</taxon>
        <taxon>Glycomycetaceae</taxon>
        <taxon>Glycomyces</taxon>
    </lineage>
</organism>
<dbReference type="Proteomes" id="UP001145799">
    <property type="component" value="Unassembled WGS sequence"/>
</dbReference>
<evidence type="ECO:0000313" key="2">
    <source>
        <dbReference type="EMBL" id="MDA1386272.1"/>
    </source>
</evidence>
<keyword evidence="5" id="KW-1185">Reference proteome</keyword>
<proteinExistence type="predicted"/>
<reference evidence="3 5" key="2">
    <citation type="submission" date="2023-07" db="EMBL/GenBank/DDBJ databases">
        <title>Sequencing the genomes of 1000 actinobacteria strains.</title>
        <authorList>
            <person name="Klenk H.-P."/>
        </authorList>
    </citation>
    <scope>NUCLEOTIDE SEQUENCE [LARGE SCALE GENOMIC DNA]</scope>
    <source>
        <strain evidence="3 5">DSM 44724</strain>
    </source>
</reference>
<protein>
    <submittedName>
        <fullName evidence="2">Uncharacterized protein</fullName>
    </submittedName>
</protein>
<dbReference type="RefSeq" id="WP_270122738.1">
    <property type="nucleotide sequence ID" value="NZ_BAAAOM010000005.1"/>
</dbReference>
<gene>
    <name evidence="3" type="ORF">J2S69_001975</name>
    <name evidence="2" type="ORF">O2L01_14850</name>
</gene>
<dbReference type="EMBL" id="JAPZVQ010000008">
    <property type="protein sequence ID" value="MDA1386272.1"/>
    <property type="molecule type" value="Genomic_DNA"/>
</dbReference>
<dbReference type="Proteomes" id="UP001183604">
    <property type="component" value="Unassembled WGS sequence"/>
</dbReference>
<dbReference type="EMBL" id="JAVDYD010000001">
    <property type="protein sequence ID" value="MDR7338256.1"/>
    <property type="molecule type" value="Genomic_DNA"/>
</dbReference>
<evidence type="ECO:0000256" key="1">
    <source>
        <dbReference type="SAM" id="MobiDB-lite"/>
    </source>
</evidence>
<accession>A0A9X3PNI1</accession>
<evidence type="ECO:0000313" key="5">
    <source>
        <dbReference type="Proteomes" id="UP001183604"/>
    </source>
</evidence>
<sequence length="42" mass="4583">MLPQEPNTEADLDDYLEHDADVPSPHCATFGGDLPGSPRCDR</sequence>
<feature type="region of interest" description="Disordered" evidence="1">
    <location>
        <begin position="1"/>
        <end position="42"/>
    </location>
</feature>
<reference evidence="2" key="1">
    <citation type="submission" date="2022-12" db="EMBL/GenBank/DDBJ databases">
        <title>Gycomyces niveus sp.nov., a novel actinomycete isolated from soil in Shouguang.</title>
        <authorList>
            <person name="Yang X."/>
        </authorList>
    </citation>
    <scope>NUCLEOTIDE SEQUENCE</scope>
    <source>
        <strain evidence="2">DSM 44724</strain>
    </source>
</reference>
<name>A0A9X3PNI1_9ACTN</name>